<dbReference type="AlphaFoldDB" id="A0A7X5ZWN6"/>
<comment type="caution">
    <text evidence="1">The sequence shown here is derived from an EMBL/GenBank/DDBJ whole genome shotgun (WGS) entry which is preliminary data.</text>
</comment>
<sequence>MPSVSSTSQSPDPYLNFKFRIKWQGKYVAGLSKCSALKRSTEATPFREGGDPSTNRILPGQTKFEPITLERGMTQDLEFETWVSQVWNYRAGQGMESSLANFRRNITLEFYNAAGQLVYAYNIYNCWPSEYTAMPELDSSSNAVAIQTLVLQNEGWERDASVKVPPPPSY</sequence>
<dbReference type="Pfam" id="PF06841">
    <property type="entry name" value="Phage_T4_gp19"/>
    <property type="match status" value="1"/>
</dbReference>
<dbReference type="Proteomes" id="UP000564677">
    <property type="component" value="Unassembled WGS sequence"/>
</dbReference>
<organism evidence="1 2">
    <name type="scientific">Sphingomonas leidyi</name>
    <dbReference type="NCBI Taxonomy" id="68569"/>
    <lineage>
        <taxon>Bacteria</taxon>
        <taxon>Pseudomonadati</taxon>
        <taxon>Pseudomonadota</taxon>
        <taxon>Alphaproteobacteria</taxon>
        <taxon>Sphingomonadales</taxon>
        <taxon>Sphingomonadaceae</taxon>
        <taxon>Sphingomonas</taxon>
    </lineage>
</organism>
<dbReference type="RefSeq" id="WP_086130278.1">
    <property type="nucleotide sequence ID" value="NZ_CP170557.1"/>
</dbReference>
<name>A0A7X5ZWN6_9SPHN</name>
<dbReference type="InterPro" id="IPR010667">
    <property type="entry name" value="Phage_T4_Gp19"/>
</dbReference>
<protein>
    <submittedName>
        <fullName evidence="1">Phage tail-like protein</fullName>
    </submittedName>
</protein>
<dbReference type="PANTHER" id="PTHR38009:SF1">
    <property type="entry name" value="CONSERVED HYPOTHETICAL PHAGE TAIL PROTEIN"/>
    <property type="match status" value="1"/>
</dbReference>
<proteinExistence type="predicted"/>
<dbReference type="GO" id="GO:0005198">
    <property type="term" value="F:structural molecule activity"/>
    <property type="evidence" value="ECO:0007669"/>
    <property type="project" value="InterPro"/>
</dbReference>
<gene>
    <name evidence="1" type="ORF">FHR20_003393</name>
</gene>
<keyword evidence="2" id="KW-1185">Reference proteome</keyword>
<accession>A0A7X5ZWN6</accession>
<evidence type="ECO:0000313" key="1">
    <source>
        <dbReference type="EMBL" id="NIJ66420.1"/>
    </source>
</evidence>
<evidence type="ECO:0000313" key="2">
    <source>
        <dbReference type="Proteomes" id="UP000564677"/>
    </source>
</evidence>
<reference evidence="1 2" key="1">
    <citation type="submission" date="2020-03" db="EMBL/GenBank/DDBJ databases">
        <title>Genomic Encyclopedia of Type Strains, Phase IV (KMG-IV): sequencing the most valuable type-strain genomes for metagenomic binning, comparative biology and taxonomic classification.</title>
        <authorList>
            <person name="Goeker M."/>
        </authorList>
    </citation>
    <scope>NUCLEOTIDE SEQUENCE [LARGE SCALE GENOMIC DNA]</scope>
    <source>
        <strain evidence="1 2">DSM 4733</strain>
    </source>
</reference>
<dbReference type="EMBL" id="JAASQV010000003">
    <property type="protein sequence ID" value="NIJ66420.1"/>
    <property type="molecule type" value="Genomic_DNA"/>
</dbReference>
<dbReference type="InterPro" id="IPR011747">
    <property type="entry name" value="CHP02241"/>
</dbReference>
<dbReference type="NCBIfam" id="TIGR02241">
    <property type="entry name" value="conserved hypothetical phage tail region protein"/>
    <property type="match status" value="1"/>
</dbReference>
<dbReference type="PANTHER" id="PTHR38009">
    <property type="entry name" value="CONSERVED HYPOTHETICAL PHAGE TAIL PROTEIN"/>
    <property type="match status" value="1"/>
</dbReference>